<reference evidence="1" key="1">
    <citation type="journal article" date="2023" name="Mol. Phylogenet. Evol.">
        <title>Genome-scale phylogeny and comparative genomics of the fungal order Sordariales.</title>
        <authorList>
            <person name="Hensen N."/>
            <person name="Bonometti L."/>
            <person name="Westerberg I."/>
            <person name="Brannstrom I.O."/>
            <person name="Guillou S."/>
            <person name="Cros-Aarteil S."/>
            <person name="Calhoun S."/>
            <person name="Haridas S."/>
            <person name="Kuo A."/>
            <person name="Mondo S."/>
            <person name="Pangilinan J."/>
            <person name="Riley R."/>
            <person name="LaButti K."/>
            <person name="Andreopoulos B."/>
            <person name="Lipzen A."/>
            <person name="Chen C."/>
            <person name="Yan M."/>
            <person name="Daum C."/>
            <person name="Ng V."/>
            <person name="Clum A."/>
            <person name="Steindorff A."/>
            <person name="Ohm R.A."/>
            <person name="Martin F."/>
            <person name="Silar P."/>
            <person name="Natvig D.O."/>
            <person name="Lalanne C."/>
            <person name="Gautier V."/>
            <person name="Ament-Velasquez S.L."/>
            <person name="Kruys A."/>
            <person name="Hutchinson M.I."/>
            <person name="Powell A.J."/>
            <person name="Barry K."/>
            <person name="Miller A.N."/>
            <person name="Grigoriev I.V."/>
            <person name="Debuchy R."/>
            <person name="Gladieux P."/>
            <person name="Hiltunen Thoren M."/>
            <person name="Johannesson H."/>
        </authorList>
    </citation>
    <scope>NUCLEOTIDE SEQUENCE</scope>
    <source>
        <strain evidence="1">PSN293</strain>
    </source>
</reference>
<proteinExistence type="predicted"/>
<reference evidence="1" key="2">
    <citation type="submission" date="2023-05" db="EMBL/GenBank/DDBJ databases">
        <authorList>
            <consortium name="Lawrence Berkeley National Laboratory"/>
            <person name="Steindorff A."/>
            <person name="Hensen N."/>
            <person name="Bonometti L."/>
            <person name="Westerberg I."/>
            <person name="Brannstrom I.O."/>
            <person name="Guillou S."/>
            <person name="Cros-Aarteil S."/>
            <person name="Calhoun S."/>
            <person name="Haridas S."/>
            <person name="Kuo A."/>
            <person name="Mondo S."/>
            <person name="Pangilinan J."/>
            <person name="Riley R."/>
            <person name="Labutti K."/>
            <person name="Andreopoulos B."/>
            <person name="Lipzen A."/>
            <person name="Chen C."/>
            <person name="Yanf M."/>
            <person name="Daum C."/>
            <person name="Ng V."/>
            <person name="Clum A."/>
            <person name="Ohm R."/>
            <person name="Martin F."/>
            <person name="Silar P."/>
            <person name="Natvig D."/>
            <person name="Lalanne C."/>
            <person name="Gautier V."/>
            <person name="Ament-Velasquez S.L."/>
            <person name="Kruys A."/>
            <person name="Hutchinson M.I."/>
            <person name="Powell A.J."/>
            <person name="Barry K."/>
            <person name="Miller A.N."/>
            <person name="Grigoriev I.V."/>
            <person name="Debuchy R."/>
            <person name="Gladieux P."/>
            <person name="Thoren M.H."/>
            <person name="Johannesson H."/>
        </authorList>
    </citation>
    <scope>NUCLEOTIDE SEQUENCE</scope>
    <source>
        <strain evidence="1">PSN293</strain>
    </source>
</reference>
<dbReference type="AlphaFoldDB" id="A0AAN6YHV1"/>
<dbReference type="EMBL" id="MU858063">
    <property type="protein sequence ID" value="KAK4216962.1"/>
    <property type="molecule type" value="Genomic_DNA"/>
</dbReference>
<keyword evidence="2" id="KW-1185">Reference proteome</keyword>
<dbReference type="Proteomes" id="UP001301769">
    <property type="component" value="Unassembled WGS sequence"/>
</dbReference>
<name>A0AAN6YHV1_9PEZI</name>
<accession>A0AAN6YHV1</accession>
<sequence>MMKQGNPGNVGSCQNWLDTTTGQRGIKAVMPNFHQEEPEEGVVFDGGDSAELGVHLRTWTVTDVRVLFTGIGSGIPTSGAACPRSSRFRNLICKGQWNLIRGADDFDTIVSALTNLQEWHGSYSKQNSKSYLTMAVYL</sequence>
<evidence type="ECO:0000313" key="2">
    <source>
        <dbReference type="Proteomes" id="UP001301769"/>
    </source>
</evidence>
<organism evidence="1 2">
    <name type="scientific">Rhypophila decipiens</name>
    <dbReference type="NCBI Taxonomy" id="261697"/>
    <lineage>
        <taxon>Eukaryota</taxon>
        <taxon>Fungi</taxon>
        <taxon>Dikarya</taxon>
        <taxon>Ascomycota</taxon>
        <taxon>Pezizomycotina</taxon>
        <taxon>Sordariomycetes</taxon>
        <taxon>Sordariomycetidae</taxon>
        <taxon>Sordariales</taxon>
        <taxon>Naviculisporaceae</taxon>
        <taxon>Rhypophila</taxon>
    </lineage>
</organism>
<comment type="caution">
    <text evidence="1">The sequence shown here is derived from an EMBL/GenBank/DDBJ whole genome shotgun (WGS) entry which is preliminary data.</text>
</comment>
<gene>
    <name evidence="1" type="ORF">QBC37DRAFT_67304</name>
</gene>
<evidence type="ECO:0000313" key="1">
    <source>
        <dbReference type="EMBL" id="KAK4216962.1"/>
    </source>
</evidence>
<protein>
    <submittedName>
        <fullName evidence="1">Uncharacterized protein</fullName>
    </submittedName>
</protein>